<proteinExistence type="predicted"/>
<accession>A0A5J4KAJ1</accession>
<dbReference type="AlphaFoldDB" id="A0A5J4KAJ1"/>
<keyword evidence="2" id="KW-1185">Reference proteome</keyword>
<dbReference type="EMBL" id="BKZV01000002">
    <property type="protein sequence ID" value="GER83156.1"/>
    <property type="molecule type" value="Genomic_DNA"/>
</dbReference>
<dbReference type="Proteomes" id="UP000334820">
    <property type="component" value="Unassembled WGS sequence"/>
</dbReference>
<evidence type="ECO:0000313" key="1">
    <source>
        <dbReference type="EMBL" id="GER83156.1"/>
    </source>
</evidence>
<evidence type="ECO:0000313" key="2">
    <source>
        <dbReference type="Proteomes" id="UP000334820"/>
    </source>
</evidence>
<dbReference type="RefSeq" id="WP_151727961.1">
    <property type="nucleotide sequence ID" value="NZ_BKZV01000002.1"/>
</dbReference>
<gene>
    <name evidence="1" type="ORF">KTAU_17930</name>
</gene>
<sequence>MLDDTADHTYRRQDDHLEQESRIMATALLSRGSEVPRHRCPRCREADFSQRSSFSQCRLPESRQDHLSALRAELGASEETEHLIDWLLDMWETIDLLIARFGAARAWQIIATPAALWPQPISSEELGAHLHGEESALADPPTVYP</sequence>
<reference evidence="1 2" key="1">
    <citation type="journal article" date="2019" name="Int. J. Syst. Evol. Microbiol.">
        <title>Thermogemmatispora aurantia sp. nov. and Thermogemmatispora argillosa sp. nov., within the class Ktedonobacteria, and emended description of the genus Thermogemmatispora.</title>
        <authorList>
            <person name="Zheng Y."/>
            <person name="Wang C.M."/>
            <person name="Sakai Y."/>
            <person name="Abe K."/>
            <person name="Yokota A."/>
            <person name="Yabe S."/>
        </authorList>
    </citation>
    <scope>NUCLEOTIDE SEQUENCE [LARGE SCALE GENOMIC DNA]</scope>
    <source>
        <strain evidence="1 2">A1-2</strain>
    </source>
</reference>
<name>A0A5J4KAJ1_9CHLR</name>
<organism evidence="1 2">
    <name type="scientific">Thermogemmatispora aurantia</name>
    <dbReference type="NCBI Taxonomy" id="2045279"/>
    <lineage>
        <taxon>Bacteria</taxon>
        <taxon>Bacillati</taxon>
        <taxon>Chloroflexota</taxon>
        <taxon>Ktedonobacteria</taxon>
        <taxon>Thermogemmatisporales</taxon>
        <taxon>Thermogemmatisporaceae</taxon>
        <taxon>Thermogemmatispora</taxon>
    </lineage>
</organism>
<protein>
    <submittedName>
        <fullName evidence="1">Uncharacterized protein</fullName>
    </submittedName>
</protein>
<comment type="caution">
    <text evidence="1">The sequence shown here is derived from an EMBL/GenBank/DDBJ whole genome shotgun (WGS) entry which is preliminary data.</text>
</comment>